<dbReference type="Proteomes" id="UP000241421">
    <property type="component" value="Unassembled WGS sequence"/>
</dbReference>
<accession>A0A2U2HMU0</accession>
<gene>
    <name evidence="3" type="ORF">C7C56_010225</name>
</gene>
<protein>
    <submittedName>
        <fullName evidence="3">Type VI secretion system tip protein VgrG</fullName>
    </submittedName>
</protein>
<dbReference type="AlphaFoldDB" id="A0A2U2HMU0"/>
<dbReference type="Pfam" id="PF13296">
    <property type="entry name" value="T6SS_Vgr"/>
    <property type="match status" value="1"/>
</dbReference>
<comment type="caution">
    <text evidence="3">The sequence shown here is derived from an EMBL/GenBank/DDBJ whole genome shotgun (WGS) entry which is preliminary data.</text>
</comment>
<reference evidence="3 4" key="1">
    <citation type="submission" date="2018-04" db="EMBL/GenBank/DDBJ databases">
        <title>Massilia violaceinigra sp. nov., a novel purple-pigmented bacterium isolated from Tianshan glacier, Xinjiang, China.</title>
        <authorList>
            <person name="Wang H."/>
        </authorList>
    </citation>
    <scope>NUCLEOTIDE SEQUENCE [LARGE SCALE GENOMIC DNA]</scope>
    <source>
        <strain evidence="3 4">B448-2</strain>
    </source>
</reference>
<evidence type="ECO:0000313" key="4">
    <source>
        <dbReference type="Proteomes" id="UP000241421"/>
    </source>
</evidence>
<dbReference type="RefSeq" id="WP_146204394.1">
    <property type="nucleotide sequence ID" value="NZ_PXWF02000148.1"/>
</dbReference>
<dbReference type="OrthoDB" id="1907165at2"/>
<evidence type="ECO:0000259" key="1">
    <source>
        <dbReference type="Pfam" id="PF10106"/>
    </source>
</evidence>
<keyword evidence="4" id="KW-1185">Reference proteome</keyword>
<dbReference type="InterPro" id="IPR018769">
    <property type="entry name" value="VgrG2_DUF2345"/>
</dbReference>
<dbReference type="Pfam" id="PF10106">
    <property type="entry name" value="DUF2345"/>
    <property type="match status" value="1"/>
</dbReference>
<feature type="domain" description="Putative type VI secretion system Rhs element associated Vgr" evidence="2">
    <location>
        <begin position="22"/>
        <end position="128"/>
    </location>
</feature>
<feature type="non-terminal residue" evidence="3">
    <location>
        <position position="1"/>
    </location>
</feature>
<dbReference type="EMBL" id="PXWF02000148">
    <property type="protein sequence ID" value="PWF48746.1"/>
    <property type="molecule type" value="Genomic_DNA"/>
</dbReference>
<name>A0A2U2HMU0_9BURK</name>
<organism evidence="3 4">
    <name type="scientific">Massilia glaciei</name>
    <dbReference type="NCBI Taxonomy" id="1524097"/>
    <lineage>
        <taxon>Bacteria</taxon>
        <taxon>Pseudomonadati</taxon>
        <taxon>Pseudomonadota</taxon>
        <taxon>Betaproteobacteria</taxon>
        <taxon>Burkholderiales</taxon>
        <taxon>Oxalobacteraceae</taxon>
        <taxon>Telluria group</taxon>
        <taxon>Massilia</taxon>
    </lineage>
</organism>
<proteinExistence type="predicted"/>
<evidence type="ECO:0000259" key="2">
    <source>
        <dbReference type="Pfam" id="PF13296"/>
    </source>
</evidence>
<feature type="domain" description="DUF2345" evidence="1">
    <location>
        <begin position="159"/>
        <end position="305"/>
    </location>
</feature>
<sequence>PTFSRASVLPGDKHLSGIKSKEAKAFRYNQLRLDDTPGQISAQLESEHGHSQLNLGYLTHPRRNGWADPRGEGFELASNDSGAIRTAKSLLISAWKRLDASGDQLSSEEHVALMQDCLDLFKSLGQYAAEHKAQPIDPVPQAELKDDVSAAAIGSNTAPEGQGGKPTLSVTAPAGLAFTTPKTLVSYAGVNIDTVAMQHMQLTSGERFTLNAGKGISLFSHMDGISQIAHNGKFLMQSQHDDMQIDSAKDVKVTAGRRLIIMAEDEVTLMVSGGAYLRLKGGDVEVGGPGPMTIKTDGHHWNGPASASTELPSFGAGDFGRVPQLVRATDGKPVEGVNLYVERDGDSPLSGVSDSDGKGEKIVSDRLQKIRAIFYRPPK</sequence>
<dbReference type="InterPro" id="IPR028244">
    <property type="entry name" value="T6SS_Rhs_Vgr_dom"/>
</dbReference>
<evidence type="ECO:0000313" key="3">
    <source>
        <dbReference type="EMBL" id="PWF48746.1"/>
    </source>
</evidence>